<gene>
    <name evidence="3" type="primary">CBARP</name>
</gene>
<proteinExistence type="predicted"/>
<evidence type="ECO:0000256" key="2">
    <source>
        <dbReference type="SAM" id="Phobius"/>
    </source>
</evidence>
<organism evidence="3 4">
    <name type="scientific">Equus caballus</name>
    <name type="common">Horse</name>
    <dbReference type="NCBI Taxonomy" id="9796"/>
    <lineage>
        <taxon>Eukaryota</taxon>
        <taxon>Metazoa</taxon>
        <taxon>Chordata</taxon>
        <taxon>Craniata</taxon>
        <taxon>Vertebrata</taxon>
        <taxon>Euteleostomi</taxon>
        <taxon>Mammalia</taxon>
        <taxon>Eutheria</taxon>
        <taxon>Laurasiatheria</taxon>
        <taxon>Perissodactyla</taxon>
        <taxon>Equidae</taxon>
        <taxon>Equus</taxon>
    </lineage>
</organism>
<feature type="compositionally biased region" description="Basic residues" evidence="1">
    <location>
        <begin position="632"/>
        <end position="663"/>
    </location>
</feature>
<reference evidence="3" key="2">
    <citation type="submission" date="2025-08" db="UniProtKB">
        <authorList>
            <consortium name="Ensembl"/>
        </authorList>
    </citation>
    <scope>IDENTIFICATION</scope>
    <source>
        <strain evidence="3">Thoroughbred</strain>
    </source>
</reference>
<feature type="region of interest" description="Disordered" evidence="1">
    <location>
        <begin position="88"/>
        <end position="114"/>
    </location>
</feature>
<feature type="compositionally biased region" description="Polar residues" evidence="1">
    <location>
        <begin position="616"/>
        <end position="627"/>
    </location>
</feature>
<dbReference type="CTD" id="255057"/>
<evidence type="ECO:0000313" key="4">
    <source>
        <dbReference type="Proteomes" id="UP000002281"/>
    </source>
</evidence>
<feature type="compositionally biased region" description="Basic and acidic residues" evidence="1">
    <location>
        <begin position="573"/>
        <end position="598"/>
    </location>
</feature>
<keyword evidence="2" id="KW-0812">Transmembrane</keyword>
<dbReference type="PANTHER" id="PTHR28597">
    <property type="entry name" value="VOLTAGE-DEPENDENT CALCIUM CHANNEL BETA SUBUNIT-ASSOCIATED REGULATORY PROTEIN"/>
    <property type="match status" value="1"/>
</dbReference>
<feature type="transmembrane region" description="Helical" evidence="2">
    <location>
        <begin position="43"/>
        <end position="67"/>
    </location>
</feature>
<dbReference type="PANTHER" id="PTHR28597:SF1">
    <property type="entry name" value="VOLTAGE-DEPENDENT CALCIUM CHANNEL BETA SUBUNIT-ASSOCIATED REGULATORY PROTEIN"/>
    <property type="match status" value="1"/>
</dbReference>
<feature type="compositionally biased region" description="Pro residues" evidence="1">
    <location>
        <begin position="361"/>
        <end position="375"/>
    </location>
</feature>
<dbReference type="GO" id="GO:0045955">
    <property type="term" value="P:negative regulation of calcium ion-dependent exocytosis"/>
    <property type="evidence" value="ECO:0000318"/>
    <property type="project" value="GO_Central"/>
</dbReference>
<feature type="compositionally biased region" description="Low complexity" evidence="1">
    <location>
        <begin position="384"/>
        <end position="393"/>
    </location>
</feature>
<feature type="compositionally biased region" description="Basic residues" evidence="1">
    <location>
        <begin position="671"/>
        <end position="689"/>
    </location>
</feature>
<feature type="region of interest" description="Disordered" evidence="1">
    <location>
        <begin position="361"/>
        <end position="436"/>
    </location>
</feature>
<dbReference type="Ensembl" id="ENSECAT00000126130.1">
    <property type="protein sequence ID" value="ENSECAP00000057870.1"/>
    <property type="gene ID" value="ENSECAG00000033068.2"/>
</dbReference>
<feature type="compositionally biased region" description="Low complexity" evidence="1">
    <location>
        <begin position="448"/>
        <end position="458"/>
    </location>
</feature>
<reference evidence="3 4" key="1">
    <citation type="journal article" date="2009" name="Science">
        <title>Genome sequence, comparative analysis, and population genetics of the domestic horse.</title>
        <authorList>
            <consortium name="Broad Institute Genome Sequencing Platform"/>
            <consortium name="Broad Institute Whole Genome Assembly Team"/>
            <person name="Wade C.M."/>
            <person name="Giulotto E."/>
            <person name="Sigurdsson S."/>
            <person name="Zoli M."/>
            <person name="Gnerre S."/>
            <person name="Imsland F."/>
            <person name="Lear T.L."/>
            <person name="Adelson D.L."/>
            <person name="Bailey E."/>
            <person name="Bellone R.R."/>
            <person name="Bloecker H."/>
            <person name="Distl O."/>
            <person name="Edgar R.C."/>
            <person name="Garber M."/>
            <person name="Leeb T."/>
            <person name="Mauceli E."/>
            <person name="MacLeod J.N."/>
            <person name="Penedo M.C.T."/>
            <person name="Raison J.M."/>
            <person name="Sharpe T."/>
            <person name="Vogel J."/>
            <person name="Andersson L."/>
            <person name="Antczak D.F."/>
            <person name="Biagi T."/>
            <person name="Binns M.M."/>
            <person name="Chowdhary B.P."/>
            <person name="Coleman S.J."/>
            <person name="Della Valle G."/>
            <person name="Fryc S."/>
            <person name="Guerin G."/>
            <person name="Hasegawa T."/>
            <person name="Hill E.W."/>
            <person name="Jurka J."/>
            <person name="Kiialainen A."/>
            <person name="Lindgren G."/>
            <person name="Liu J."/>
            <person name="Magnani E."/>
            <person name="Mickelson J.R."/>
            <person name="Murray J."/>
            <person name="Nergadze S.G."/>
            <person name="Onofrio R."/>
            <person name="Pedroni S."/>
            <person name="Piras M.F."/>
            <person name="Raudsepp T."/>
            <person name="Rocchi M."/>
            <person name="Roeed K.H."/>
            <person name="Ryder O.A."/>
            <person name="Searle S."/>
            <person name="Skow L."/>
            <person name="Swinburne J.E."/>
            <person name="Syvaenen A.C."/>
            <person name="Tozaki T."/>
            <person name="Valberg S.J."/>
            <person name="Vaudin M."/>
            <person name="White J.R."/>
            <person name="Zody M.C."/>
            <person name="Lander E.S."/>
            <person name="Lindblad-Toh K."/>
        </authorList>
    </citation>
    <scope>NUCLEOTIDE SEQUENCE [LARGE SCALE GENOMIC DNA]</scope>
    <source>
        <strain evidence="3 4">Thoroughbred</strain>
    </source>
</reference>
<feature type="compositionally biased region" description="Low complexity" evidence="1">
    <location>
        <begin position="256"/>
        <end position="266"/>
    </location>
</feature>
<dbReference type="Proteomes" id="UP000002281">
    <property type="component" value="Chromosome 7"/>
</dbReference>
<accession>A0A9L0R4T6</accession>
<dbReference type="InterPro" id="IPR037658">
    <property type="entry name" value="CBARP"/>
</dbReference>
<protein>
    <submittedName>
        <fullName evidence="3">CACN subunit beta associated regulatory protein</fullName>
    </submittedName>
</protein>
<feature type="compositionally biased region" description="Low complexity" evidence="1">
    <location>
        <begin position="408"/>
        <end position="418"/>
    </location>
</feature>
<dbReference type="GeneTree" id="ENSGT00390000009230"/>
<dbReference type="GO" id="GO:0030141">
    <property type="term" value="C:secretory granule"/>
    <property type="evidence" value="ECO:0007669"/>
    <property type="project" value="Ensembl"/>
</dbReference>
<feature type="region of interest" description="Disordered" evidence="1">
    <location>
        <begin position="210"/>
        <end position="271"/>
    </location>
</feature>
<feature type="compositionally biased region" description="Pro residues" evidence="1">
    <location>
        <begin position="478"/>
        <end position="489"/>
    </location>
</feature>
<dbReference type="AlphaFoldDB" id="A0A9L0R4T6"/>
<feature type="region of interest" description="Disordered" evidence="1">
    <location>
        <begin position="448"/>
        <end position="689"/>
    </location>
</feature>
<evidence type="ECO:0000313" key="3">
    <source>
        <dbReference type="Ensembl" id="ENSECAP00000057870.1"/>
    </source>
</evidence>
<evidence type="ECO:0000256" key="1">
    <source>
        <dbReference type="SAM" id="MobiDB-lite"/>
    </source>
</evidence>
<keyword evidence="4" id="KW-1185">Reference proteome</keyword>
<keyword evidence="2" id="KW-1133">Transmembrane helix</keyword>
<dbReference type="GO" id="GO:0005886">
    <property type="term" value="C:plasma membrane"/>
    <property type="evidence" value="ECO:0000318"/>
    <property type="project" value="GO_Central"/>
</dbReference>
<reference evidence="3" key="3">
    <citation type="submission" date="2025-09" db="UniProtKB">
        <authorList>
            <consortium name="Ensembl"/>
        </authorList>
    </citation>
    <scope>IDENTIFICATION</scope>
    <source>
        <strain evidence="3">Thoroughbred</strain>
    </source>
</reference>
<name>A0A9L0R4T6_HORSE</name>
<sequence length="739" mass="78720">MQPTATMATAATTTATTAALTTTWDNTTGRPTAEPDPIRDNYVLLVVVMSLFVGGTLVVLSGVLLLCKRCWEVHRRLNRAVEEAEKTTTTYLDNGTHPAPDPDFRGEDPEGQDAETERFLSTGSTGRRVSFNEAALFEQSRKTHDKGRRYTLTEGDFHHLKNARLTHLHLPPLKIVTIHECDSGEASAAATPHTTATPKASLAIFQPPGKALTGRSVGPSSALPGDPYNSAVGPADFEISPSVSSDSGEGPSLDSGARGAKPAGPGAAAGPGEAGPVLQFFTRLRRHASLDGASPYFKVKKWKLEPSQRASSLDTRGSPKRHHFQRQRAASESTEQENADAPPVDFIQYIASAGDAVAFPPPRPFLASPTSPPPTLGRLEAAEEAGAAGGASPESPPERGGGGGGAGPEQQHQQQQQESDGERDAGPEQTQTIYHDIWSLRASLELHAAAASDHSSSGNDRDSVRSGDSSGSGGAAPAFPPPSPPPTPRPADSEAGGPRKLLQMDSGYASIEGRGAGDDGPPSASEKRSSFTSAGRVATVGSSFEVARPPPPRRPRRRPPAPQPARLARRAPRRDYSIDEKTDALFHEFLRHDPHFDDAPPPPRATAHARIRTRANSGRSAAGSTATLGARRDHRPARRRPPAHARAPAPRRQRRLPARRPRGRPPPLPPRRPRHPRHRGGAWRRLPRLRPVRHAPDALLDKLAAGLEDRLFPPRLVQPVAAVPALAAAAPTSPDHSPA</sequence>
<keyword evidence="2" id="KW-0472">Membrane</keyword>
<feature type="region of interest" description="Disordered" evidence="1">
    <location>
        <begin position="306"/>
        <end position="341"/>
    </location>
</feature>
<dbReference type="GO" id="GO:0030426">
    <property type="term" value="C:growth cone"/>
    <property type="evidence" value="ECO:0007669"/>
    <property type="project" value="Ensembl"/>
</dbReference>
<dbReference type="GO" id="GO:0044325">
    <property type="term" value="F:transmembrane transporter binding"/>
    <property type="evidence" value="ECO:0000318"/>
    <property type="project" value="GO_Central"/>
</dbReference>
<dbReference type="GO" id="GO:1903170">
    <property type="term" value="P:negative regulation of calcium ion transmembrane transport"/>
    <property type="evidence" value="ECO:0007669"/>
    <property type="project" value="Ensembl"/>
</dbReference>